<dbReference type="EMBL" id="CDMW01000001">
    <property type="protein sequence ID" value="CEL91197.1"/>
    <property type="molecule type" value="Genomic_DNA"/>
</dbReference>
<evidence type="ECO:0000256" key="1">
    <source>
        <dbReference type="SAM" id="MobiDB-lite"/>
    </source>
</evidence>
<reference evidence="2 3" key="1">
    <citation type="submission" date="2015-01" db="EMBL/GenBank/DDBJ databases">
        <authorList>
            <person name="Pelicic Vladimir"/>
        </authorList>
    </citation>
    <scope>NUCLEOTIDE SEQUENCE [LARGE SCALE GENOMIC DNA]</scope>
    <source>
        <strain evidence="2 3">2908</strain>
    </source>
</reference>
<gene>
    <name evidence="2" type="ORF">SSV_1921</name>
</gene>
<dbReference type="RefSeq" id="WP_072074633.1">
    <property type="nucleotide sequence ID" value="NZ_CDMW01000001.1"/>
</dbReference>
<sequence>MSDIKSDNGLAVSHANSFSTASSQIGAASQADKDAISRLEGNSRASEEIDHSSMASADIADKITSFSQLLQSVAEEFQATDQGLAADIEG</sequence>
<feature type="region of interest" description="Disordered" evidence="1">
    <location>
        <begin position="21"/>
        <end position="53"/>
    </location>
</feature>
<dbReference type="AlphaFoldDB" id="A0A0B7GN05"/>
<organism evidence="2 3">
    <name type="scientific">Streptococcus sanguinis</name>
    <dbReference type="NCBI Taxonomy" id="1305"/>
    <lineage>
        <taxon>Bacteria</taxon>
        <taxon>Bacillati</taxon>
        <taxon>Bacillota</taxon>
        <taxon>Bacilli</taxon>
        <taxon>Lactobacillales</taxon>
        <taxon>Streptococcaceae</taxon>
        <taxon>Streptococcus</taxon>
    </lineage>
</organism>
<proteinExistence type="predicted"/>
<evidence type="ECO:0000313" key="2">
    <source>
        <dbReference type="EMBL" id="CEL91197.1"/>
    </source>
</evidence>
<dbReference type="Proteomes" id="UP000183504">
    <property type="component" value="Unassembled WGS sequence"/>
</dbReference>
<name>A0A0B7GN05_STRSA</name>
<dbReference type="NCBIfam" id="TIGR04197">
    <property type="entry name" value="T7SS_SACOL2603"/>
    <property type="match status" value="1"/>
</dbReference>
<accession>A0A0B7GN05</accession>
<evidence type="ECO:0000313" key="3">
    <source>
        <dbReference type="Proteomes" id="UP000183504"/>
    </source>
</evidence>
<protein>
    <submittedName>
        <fullName evidence="2">Putative type VII secretion effector</fullName>
    </submittedName>
</protein>
<dbReference type="InterPro" id="IPR021477">
    <property type="entry name" value="TVIIS_effector_SACOL2603_fam"/>
</dbReference>